<feature type="region of interest" description="Disordered" evidence="1">
    <location>
        <begin position="276"/>
        <end position="301"/>
    </location>
</feature>
<dbReference type="EMBL" id="FOJA01000001">
    <property type="protein sequence ID" value="SEV90392.1"/>
    <property type="molecule type" value="Genomic_DNA"/>
</dbReference>
<evidence type="ECO:0000256" key="1">
    <source>
        <dbReference type="SAM" id="MobiDB-lite"/>
    </source>
</evidence>
<name>A0A1I0MQC6_9EURY</name>
<dbReference type="SUPFAM" id="SSF53649">
    <property type="entry name" value="Alkaline phosphatase-like"/>
    <property type="match status" value="1"/>
</dbReference>
<dbReference type="OrthoDB" id="33550at2157"/>
<keyword evidence="2" id="KW-0378">Hydrolase</keyword>
<protein>
    <submittedName>
        <fullName evidence="2">Predicted phosphohydrolase or phosphomutase, AlkP superfamily</fullName>
    </submittedName>
</protein>
<feature type="region of interest" description="Disordered" evidence="1">
    <location>
        <begin position="511"/>
        <end position="543"/>
    </location>
</feature>
<dbReference type="RefSeq" id="WP_089667342.1">
    <property type="nucleotide sequence ID" value="NZ_FOJA01000001.1"/>
</dbReference>
<reference evidence="2 3" key="1">
    <citation type="submission" date="2016-10" db="EMBL/GenBank/DDBJ databases">
        <authorList>
            <person name="de Groot N.N."/>
        </authorList>
    </citation>
    <scope>NUCLEOTIDE SEQUENCE [LARGE SCALE GENOMIC DNA]</scope>
    <source>
        <strain evidence="2 3">CGMCC 1.5337</strain>
    </source>
</reference>
<dbReference type="Proteomes" id="UP000198518">
    <property type="component" value="Unassembled WGS sequence"/>
</dbReference>
<dbReference type="GO" id="GO:0016787">
    <property type="term" value="F:hydrolase activity"/>
    <property type="evidence" value="ECO:0007669"/>
    <property type="project" value="UniProtKB-KW"/>
</dbReference>
<proteinExistence type="predicted"/>
<evidence type="ECO:0000313" key="2">
    <source>
        <dbReference type="EMBL" id="SEV90392.1"/>
    </source>
</evidence>
<dbReference type="AlphaFoldDB" id="A0A1I0MQC6"/>
<dbReference type="Gene3D" id="3.40.720.10">
    <property type="entry name" value="Alkaline Phosphatase, subunit A"/>
    <property type="match status" value="1"/>
</dbReference>
<accession>A0A1I0MQC6</accession>
<keyword evidence="3" id="KW-1185">Reference proteome</keyword>
<dbReference type="InterPro" id="IPR017850">
    <property type="entry name" value="Alkaline_phosphatase_core_sf"/>
</dbReference>
<organism evidence="2 3">
    <name type="scientific">Halobacterium jilantaiense</name>
    <dbReference type="NCBI Taxonomy" id="355548"/>
    <lineage>
        <taxon>Archaea</taxon>
        <taxon>Methanobacteriati</taxon>
        <taxon>Methanobacteriota</taxon>
        <taxon>Stenosarchaea group</taxon>
        <taxon>Halobacteria</taxon>
        <taxon>Halobacteriales</taxon>
        <taxon>Halobacteriaceae</taxon>
        <taxon>Halobacterium</taxon>
    </lineage>
</organism>
<dbReference type="STRING" id="355548.SAMN04487945_0258"/>
<dbReference type="Pfam" id="PF01663">
    <property type="entry name" value="Phosphodiest"/>
    <property type="match status" value="1"/>
</dbReference>
<dbReference type="InterPro" id="IPR002591">
    <property type="entry name" value="Phosphodiest/P_Trfase"/>
</dbReference>
<gene>
    <name evidence="2" type="ORF">SAMN04487945_0258</name>
</gene>
<sequence length="543" mass="57090">MRRPADAYGVTDQSGLRTLLVGLGGVCERTLRPHVEAGRASTVGDLIADGAAASMASQVVPETHSAWPSLYTGVNPGRHGVFGRRAFDGRECSRATFRDVREHALWELLDRRGRSSVVVNVPVTAPPSPFDGALVSGWGGPDRPACHPEGALAALDGMPDDYRVYVPGDATGDERVAWSRRLAAARATAFVRLVDRVGPDFGFLGFHQTKTVFRDCPDDPSAQAAVFDAVDDAVATAVEATDPDTVVLASDHGVAPLDGPSFRVNDFLHDRDLLSTTRGGTDALPPRPAADSGHEPDGRSLGARLAGLAAKAGATSQRVASLLDRVGLDGLAGGVLPRRVVWAATERVDRDASVAYARSGERYGVRVNCAGRDPDGVVSPAEYQSVRSDLVDALRTVRTPDGERVFSAVGPAEQFFGGPHVEAGPDVVTVPRRFDVHLDAALCGTQFGDPERAYANVPRGLLALAGDGVDESASVSEPHLFDVAPTVLASLGVPPSTRMDGDVLAPVDTLESTEYAPFTDGPPGDSGPSRRLSRPGQPDGEEP</sequence>
<evidence type="ECO:0000313" key="3">
    <source>
        <dbReference type="Proteomes" id="UP000198518"/>
    </source>
</evidence>